<reference evidence="1" key="1">
    <citation type="submission" date="2017-02" db="EMBL/GenBank/DDBJ databases">
        <title>Genome sequence of Serratia marcescens phage BF.</title>
        <authorList>
            <person name="Casey E."/>
            <person name="Fitzgerald B."/>
            <person name="Mahony J."/>
            <person name="Lugli G."/>
            <person name="Ventura M."/>
            <person name="van Sinderen D."/>
        </authorList>
    </citation>
    <scope>NUCLEOTIDE SEQUENCE [LARGE SCALE GENOMIC DNA]</scope>
</reference>
<evidence type="ECO:0000313" key="2">
    <source>
        <dbReference type="Proteomes" id="UP000221837"/>
    </source>
</evidence>
<dbReference type="OrthoDB" id="23026at10239"/>
<dbReference type="Proteomes" id="UP000221837">
    <property type="component" value="Genome"/>
</dbReference>
<proteinExistence type="predicted"/>
<gene>
    <name evidence="1" type="ORF">BF_0305</name>
</gene>
<evidence type="ECO:0000313" key="1">
    <source>
        <dbReference type="EMBL" id="AQW88830.1"/>
    </source>
</evidence>
<name>A0A1S6UAS0_9CAUD</name>
<sequence length="125" mass="14398">MQYTFDKVKENYPKRAYRSKRTLKKLHLQEFGVVLASIVINASVFDSQYCDTLLDAMYEHDDGIFVCGGKDTTTVLVEIPVGDFSIDYVKNYCHKLLLDLSEIDLSFAEIENITVQYGDAYYGEW</sequence>
<dbReference type="EMBL" id="KY630187">
    <property type="protein sequence ID" value="AQW88830.1"/>
    <property type="molecule type" value="Genomic_DNA"/>
</dbReference>
<accession>A0A1S6UAS0</accession>
<organism evidence="1 2">
    <name type="scientific">Serratia phage BF</name>
    <dbReference type="NCBI Taxonomy" id="1962671"/>
    <lineage>
        <taxon>Viruses</taxon>
        <taxon>Duplodnaviria</taxon>
        <taxon>Heunggongvirae</taxon>
        <taxon>Uroviricota</taxon>
        <taxon>Caudoviricetes</taxon>
        <taxon>Eneladusvirus</taxon>
        <taxon>Eneladusvirus BF</taxon>
    </lineage>
</organism>
<keyword evidence="2" id="KW-1185">Reference proteome</keyword>
<protein>
    <submittedName>
        <fullName evidence="1">Uncharacterized protein</fullName>
    </submittedName>
</protein>